<feature type="signal peptide" evidence="1">
    <location>
        <begin position="1"/>
        <end position="20"/>
    </location>
</feature>
<gene>
    <name evidence="2" type="ORF">HMPREF9449_01466</name>
</gene>
<sequence>MKKIVFLSCIFFIVSLSLQAQKNVKRMSAPERANWMIEKMQENMTLTEQQQRELRSVFETSYTKMHSIRQNGQQDRAAMREAMGKNYEDMQAAVQKVLTPEQYKQYLTMQEQCRHQKCDGVKKHEKRMRHYDRD</sequence>
<keyword evidence="1" id="KW-0732">Signal</keyword>
<dbReference type="AlphaFoldDB" id="H1DGT0"/>
<organism evidence="2 3">
    <name type="scientific">Odoribacter laneus YIT 12061</name>
    <dbReference type="NCBI Taxonomy" id="742817"/>
    <lineage>
        <taxon>Bacteria</taxon>
        <taxon>Pseudomonadati</taxon>
        <taxon>Bacteroidota</taxon>
        <taxon>Bacteroidia</taxon>
        <taxon>Bacteroidales</taxon>
        <taxon>Odoribacteraceae</taxon>
        <taxon>Odoribacter</taxon>
    </lineage>
</organism>
<keyword evidence="3" id="KW-1185">Reference proteome</keyword>
<evidence type="ECO:0000313" key="2">
    <source>
        <dbReference type="EMBL" id="EHP47613.1"/>
    </source>
</evidence>
<evidence type="ECO:0000313" key="3">
    <source>
        <dbReference type="Proteomes" id="UP000004892"/>
    </source>
</evidence>
<dbReference type="HOGENOM" id="CLU_1894085_0_0_10"/>
<protein>
    <recommendedName>
        <fullName evidence="4">DUF4890 domain-containing protein</fullName>
    </recommendedName>
</protein>
<name>H1DGT0_9BACT</name>
<dbReference type="GeneID" id="98069039"/>
<dbReference type="EMBL" id="ADMC01000022">
    <property type="protein sequence ID" value="EHP47613.1"/>
    <property type="molecule type" value="Genomic_DNA"/>
</dbReference>
<dbReference type="Proteomes" id="UP000004892">
    <property type="component" value="Unassembled WGS sequence"/>
</dbReference>
<reference evidence="2 3" key="1">
    <citation type="submission" date="2012-01" db="EMBL/GenBank/DDBJ databases">
        <title>The Genome Sequence of Odoribacter laneus YIT 12061.</title>
        <authorList>
            <consortium name="The Broad Institute Genome Sequencing Platform"/>
            <person name="Earl A."/>
            <person name="Ward D."/>
            <person name="Feldgarden M."/>
            <person name="Gevers D."/>
            <person name="Morotomi M."/>
            <person name="Young S.K."/>
            <person name="Zeng Q."/>
            <person name="Gargeya S."/>
            <person name="Fitzgerald M."/>
            <person name="Haas B."/>
            <person name="Abouelleil A."/>
            <person name="Alvarado L."/>
            <person name="Arachchi H.M."/>
            <person name="Berlin A."/>
            <person name="Chapman S.B."/>
            <person name="Gearin G."/>
            <person name="Goldberg J."/>
            <person name="Griggs A."/>
            <person name="Gujja S."/>
            <person name="Hansen M."/>
            <person name="Heiman D."/>
            <person name="Howarth C."/>
            <person name="Larimer J."/>
            <person name="Lui A."/>
            <person name="MacDonald P.J.P."/>
            <person name="McCowen C."/>
            <person name="Montmayeur A."/>
            <person name="Murphy C."/>
            <person name="Neiman D."/>
            <person name="Pearson M."/>
            <person name="Priest M."/>
            <person name="Roberts A."/>
            <person name="Saif S."/>
            <person name="Shea T."/>
            <person name="Sisk P."/>
            <person name="Stolte C."/>
            <person name="Sykes S."/>
            <person name="Wortman J."/>
            <person name="Nusbaum C."/>
            <person name="Birren B."/>
        </authorList>
    </citation>
    <scope>NUCLEOTIDE SEQUENCE [LARGE SCALE GENOMIC DNA]</scope>
    <source>
        <strain evidence="2 3">YIT 12061</strain>
    </source>
</reference>
<comment type="caution">
    <text evidence="2">The sequence shown here is derived from an EMBL/GenBank/DDBJ whole genome shotgun (WGS) entry which is preliminary data.</text>
</comment>
<proteinExistence type="predicted"/>
<dbReference type="PATRIC" id="fig|742817.3.peg.1556"/>
<evidence type="ECO:0008006" key="4">
    <source>
        <dbReference type="Google" id="ProtNLM"/>
    </source>
</evidence>
<evidence type="ECO:0000256" key="1">
    <source>
        <dbReference type="SAM" id="SignalP"/>
    </source>
</evidence>
<accession>H1DGT0</accession>
<feature type="chain" id="PRO_5003548930" description="DUF4890 domain-containing protein" evidence="1">
    <location>
        <begin position="21"/>
        <end position="134"/>
    </location>
</feature>
<dbReference type="RefSeq" id="WP_009136614.1">
    <property type="nucleotide sequence ID" value="NZ_JH594596.1"/>
</dbReference>